<evidence type="ECO:0000259" key="2">
    <source>
        <dbReference type="PROSITE" id="PS50943"/>
    </source>
</evidence>
<name>A0A146K283_9EUKA</name>
<accession>A0A146K283</accession>
<protein>
    <submittedName>
        <fullName evidence="3">Helix-turn-helix domain-containing protein</fullName>
    </submittedName>
</protein>
<feature type="non-terminal residue" evidence="3">
    <location>
        <position position="1"/>
    </location>
</feature>
<dbReference type="SUPFAM" id="SSF47413">
    <property type="entry name" value="lambda repressor-like DNA-binding domains"/>
    <property type="match status" value="1"/>
</dbReference>
<dbReference type="CDD" id="cd00093">
    <property type="entry name" value="HTH_XRE"/>
    <property type="match status" value="1"/>
</dbReference>
<proteinExistence type="predicted"/>
<evidence type="ECO:0000256" key="1">
    <source>
        <dbReference type="SAM" id="Coils"/>
    </source>
</evidence>
<organism evidence="3">
    <name type="scientific">Trepomonas sp. PC1</name>
    <dbReference type="NCBI Taxonomy" id="1076344"/>
    <lineage>
        <taxon>Eukaryota</taxon>
        <taxon>Metamonada</taxon>
        <taxon>Diplomonadida</taxon>
        <taxon>Hexamitidae</taxon>
        <taxon>Hexamitinae</taxon>
        <taxon>Trepomonas</taxon>
    </lineage>
</organism>
<gene>
    <name evidence="3" type="ORF">TPC1_20133</name>
</gene>
<dbReference type="Pfam" id="PF01381">
    <property type="entry name" value="HTH_3"/>
    <property type="match status" value="1"/>
</dbReference>
<dbReference type="Gene3D" id="1.10.260.40">
    <property type="entry name" value="lambda repressor-like DNA-binding domains"/>
    <property type="match status" value="1"/>
</dbReference>
<evidence type="ECO:0000313" key="3">
    <source>
        <dbReference type="EMBL" id="JAP90568.1"/>
    </source>
</evidence>
<reference evidence="3" key="1">
    <citation type="submission" date="2015-07" db="EMBL/GenBank/DDBJ databases">
        <title>Adaptation to a free-living lifestyle via gene acquisitions in the diplomonad Trepomonas sp. PC1.</title>
        <authorList>
            <person name="Xu F."/>
            <person name="Jerlstrom-Hultqvist J."/>
            <person name="Kolisko M."/>
            <person name="Simpson A.G.B."/>
            <person name="Roger A.J."/>
            <person name="Svard S.G."/>
            <person name="Andersson J.O."/>
        </authorList>
    </citation>
    <scope>NUCLEOTIDE SEQUENCE</scope>
    <source>
        <strain evidence="3">PC1</strain>
    </source>
</reference>
<dbReference type="InterPro" id="IPR010982">
    <property type="entry name" value="Lambda_DNA-bd_dom_sf"/>
</dbReference>
<dbReference type="GO" id="GO:0003677">
    <property type="term" value="F:DNA binding"/>
    <property type="evidence" value="ECO:0007669"/>
    <property type="project" value="InterPro"/>
</dbReference>
<dbReference type="PROSITE" id="PS50943">
    <property type="entry name" value="HTH_CROC1"/>
    <property type="match status" value="1"/>
</dbReference>
<dbReference type="EMBL" id="GDID01006038">
    <property type="protein sequence ID" value="JAP90568.1"/>
    <property type="molecule type" value="Transcribed_RNA"/>
</dbReference>
<feature type="domain" description="HTH cro/C1-type" evidence="2">
    <location>
        <begin position="21"/>
        <end position="65"/>
    </location>
</feature>
<feature type="non-terminal residue" evidence="3">
    <location>
        <position position="141"/>
    </location>
</feature>
<dbReference type="AlphaFoldDB" id="A0A146K283"/>
<dbReference type="InterPro" id="IPR001387">
    <property type="entry name" value="Cro/C1-type_HTH"/>
</dbReference>
<feature type="coiled-coil region" evidence="1">
    <location>
        <begin position="85"/>
        <end position="112"/>
    </location>
</feature>
<keyword evidence="1" id="KW-0175">Coiled coil</keyword>
<sequence>MSLYDQIIQMIQTSRGRLWTSQGDLAKRAGVSQSQISKLLRKESTIGFSAACALLESLGARFVLGSEANLSNSNDGVLSRVIEANEKLVAENVKLLKENADLRVQLVEIKAQSLEVSMREGEGKAKKAVQLGIMQKVDGEN</sequence>